<dbReference type="InterPro" id="IPR006982">
    <property type="entry name" value="Glu_synth_centr_N"/>
</dbReference>
<dbReference type="Pfam" id="PF00310">
    <property type="entry name" value="GATase_2"/>
    <property type="match status" value="1"/>
</dbReference>
<dbReference type="SUPFAM" id="SSF56235">
    <property type="entry name" value="N-terminal nucleophile aminohydrolases (Ntn hydrolases)"/>
    <property type="match status" value="1"/>
</dbReference>
<dbReference type="GO" id="GO:0004355">
    <property type="term" value="F:glutamate synthase (NADPH) activity"/>
    <property type="evidence" value="ECO:0007669"/>
    <property type="project" value="UniProtKB-EC"/>
</dbReference>
<dbReference type="PANTHER" id="PTHR11938">
    <property type="entry name" value="FAD NADPH DEHYDROGENASE/OXIDOREDUCTASE"/>
    <property type="match status" value="1"/>
</dbReference>
<dbReference type="InterPro" id="IPR013785">
    <property type="entry name" value="Aldolase_TIM"/>
</dbReference>
<evidence type="ECO:0000256" key="5">
    <source>
        <dbReference type="ARBA" id="ARBA00022630"/>
    </source>
</evidence>
<feature type="domain" description="Glutamine amidotransferase type-2" evidence="16">
    <location>
        <begin position="16"/>
        <end position="412"/>
    </location>
</feature>
<comment type="similarity">
    <text evidence="3">Belongs to the glutamate synthase family.</text>
</comment>
<evidence type="ECO:0000256" key="3">
    <source>
        <dbReference type="ARBA" id="ARBA00009716"/>
    </source>
</evidence>
<evidence type="ECO:0000313" key="18">
    <source>
        <dbReference type="Proteomes" id="UP000663935"/>
    </source>
</evidence>
<keyword evidence="6" id="KW-0288">FMN</keyword>
<dbReference type="InterPro" id="IPR002489">
    <property type="entry name" value="Glu_synth_asu_C"/>
</dbReference>
<evidence type="ECO:0000256" key="4">
    <source>
        <dbReference type="ARBA" id="ARBA00022605"/>
    </source>
</evidence>
<dbReference type="Pfam" id="PF04898">
    <property type="entry name" value="Glu_syn_central"/>
    <property type="match status" value="1"/>
</dbReference>
<dbReference type="InterPro" id="IPR029055">
    <property type="entry name" value="Ntn_hydrolases_N"/>
</dbReference>
<keyword evidence="11" id="KW-0411">Iron-sulfur</keyword>
<proteinExistence type="inferred from homology"/>
<evidence type="ECO:0000256" key="1">
    <source>
        <dbReference type="ARBA" id="ARBA00001917"/>
    </source>
</evidence>
<evidence type="ECO:0000256" key="9">
    <source>
        <dbReference type="ARBA" id="ARBA00023002"/>
    </source>
</evidence>
<evidence type="ECO:0000256" key="8">
    <source>
        <dbReference type="ARBA" id="ARBA00022962"/>
    </source>
</evidence>
<dbReference type="InterPro" id="IPR050711">
    <property type="entry name" value="ET-N_metabolism_enzyme"/>
</dbReference>
<protein>
    <submittedName>
        <fullName evidence="17">Glutamate synthase large subunit</fullName>
        <ecNumber evidence="17">1.4.1.13</ecNumber>
    </submittedName>
</protein>
<dbReference type="InterPro" id="IPR002932">
    <property type="entry name" value="Glu_synthdom"/>
</dbReference>
<dbReference type="NCBIfam" id="NF008730">
    <property type="entry name" value="PRK11750.1"/>
    <property type="match status" value="1"/>
</dbReference>
<dbReference type="EMBL" id="CP071795">
    <property type="protein sequence ID" value="QTD37291.1"/>
    <property type="molecule type" value="Genomic_DNA"/>
</dbReference>
<gene>
    <name evidence="17" type="primary">gltB</name>
    <name evidence="17" type="ORF">JL193_14455</name>
</gene>
<dbReference type="PANTHER" id="PTHR11938:SF133">
    <property type="entry name" value="GLUTAMATE SYNTHASE (NADH)"/>
    <property type="match status" value="1"/>
</dbReference>
<evidence type="ECO:0000256" key="10">
    <source>
        <dbReference type="ARBA" id="ARBA00023004"/>
    </source>
</evidence>
<dbReference type="CDD" id="cd00982">
    <property type="entry name" value="gltB_C"/>
    <property type="match status" value="1"/>
</dbReference>
<feature type="region of interest" description="Disordered" evidence="15">
    <location>
        <begin position="898"/>
        <end position="921"/>
    </location>
</feature>
<keyword evidence="8" id="KW-0315">Glutamine amidotransferase</keyword>
<dbReference type="Pfam" id="PF01493">
    <property type="entry name" value="GXGXG"/>
    <property type="match status" value="1"/>
</dbReference>
<accession>A0ABX7SWE0</accession>
<keyword evidence="12" id="KW-0314">Glutamate biosynthesis</keyword>
<sequence length="1504" mass="167900">MEKQGLYLPEFEHENCGAGFICNLNGEKTNQIIHDALEILVKLEHRGGVSSDGKTGDGAGLLIDIPHKYFKRVCDFSLPEQREYAVGMVFLPKAKNQYNFCKSTFENQIKAQGLSILGWRNVPVDSTQLGPIALASEPNIEQIFVGKNEEDLDEATFKAKLYAARKIAEHKIRKSKTSESHYFYVSSLSITTIIYKGIIMPEDIGLYYKDLQELDLVTRLALVHQRFSTNTMPTWELAQPFRHMCQNGEINTLRGNVSRMRVREEIMKSDVFGPQIEELFPIILPGKSDSASMDMVVELLTHTGRSLPEIMMMMIPEAWEKHKTMSKERKAFYEYNSCIMEPWDGPASVPFTDGDYIGALLDRNGLRPSRYTVTKSGKLIMSSEIGVVNIAPEDVKKHGRLEPGKMFLVDMNEGRIIEDEEIKAKIVLERPYQEWLDKTRLHLKDVPYTGDTCPIETIDIKTRQRLFNYTFEDIQEVITPMAQVGKEALGSMGIDTPLAVLSDRPQLISNYFKQLFAQVTNPPLDGIREEIVTDISLNLGKDRNIFSITERQCRKLNIKNPVISNADLEKIRSINIESFKATTINILYPKAKGLNGLEDALDNIVIQVEKAIENKNNIIILSDRGVNQEFAPIPALLACSFVNHQLNRLRKRSFFDIIIESAEPREPHHFATLFGYGASAINPYMVNEIIRAQVKEGFIVGMDEQKAVDNFNKAIGKGILKVMNKIGISTLHSYRGSQIFEIVGFNSQFVEKYFPYTASRIEGIGLYEIEKEIDQRYKQAYPDNQIDKNLGLNIGGDYRWRRNGERHLFNPTTVAKLQQAVRLSDQASYDVYSKAINEQAENLMTIRGLFQFDNLDPIPLEEVEPWTEIVKRFKTGAMSYGSISREAHENLAIAMNRIGGKSNSGEGGEDRKRFQKDINGDSRNSAIKQVASGRFGVTSHYLTNAREIQIKMAQGAKPGEGGQLPGYKVLPWIANARNSTPFVGLISPPPHHDIYSIEDLAQLIYDLKNANREARINVKLVSEVGVGTIAAGVAKAKADVVLIAGYDGGTGASPLTSLKHAGLPWELGLSEAQQTLVMNNLRSRIVVECDGQLKTGRDVAIAALLGAEEFGFATAPLVASGCIMMRKCHLNTCPVGIATQDKELRKNFKGTPEHVINFFYYIAEELRKIMAELGFRTVAEMVGQTHKINANRAIKHYKAKGLDLSSILHRPMGYDHLPVRNTEQQDHNLDEVLDFTILKDSHRALYRKEKMNLSYSIKNTDRTVGAIVSNEISKIYGHLGLPEDTLNVNFTGSAGQSFGAFGAHGLTFTLSGNTNDYLGKGLSGAKLIVKKPAEADFIAENNIIVGNVCLFGAIEGEAYINGIAGERFAVRNSGAKTVVEGVGDHCCEYMTGGKVIVLGKTGRNFAAGMSGGIAYVYDPENKFVNGLCNTETIEFEEVSDIDALDLKTTIEKHVLYTNSKKGATLLANWDTSLKNFVKVMPIEYKKALKRLETEEPMFEELTKA</sequence>
<evidence type="ECO:0000256" key="11">
    <source>
        <dbReference type="ARBA" id="ARBA00023014"/>
    </source>
</evidence>
<dbReference type="InterPro" id="IPR017932">
    <property type="entry name" value="GATase_2_dom"/>
</dbReference>
<feature type="compositionally biased region" description="Basic and acidic residues" evidence="15">
    <location>
        <begin position="908"/>
        <end position="920"/>
    </location>
</feature>
<evidence type="ECO:0000256" key="7">
    <source>
        <dbReference type="ARBA" id="ARBA00022723"/>
    </source>
</evidence>
<dbReference type="EC" id="1.4.1.13" evidence="17"/>
<comment type="pathway">
    <text evidence="14">Amino-acid biosynthesis.</text>
</comment>
<dbReference type="PROSITE" id="PS51278">
    <property type="entry name" value="GATASE_TYPE_2"/>
    <property type="match status" value="1"/>
</dbReference>
<keyword evidence="18" id="KW-1185">Reference proteome</keyword>
<name>A0ABX7SWE0_9FLAO</name>
<comment type="cofactor">
    <cofactor evidence="2">
        <name>[3Fe-4S] cluster</name>
        <dbReference type="ChEBI" id="CHEBI:21137"/>
    </cofactor>
</comment>
<keyword evidence="4" id="KW-0028">Amino-acid biosynthesis</keyword>
<evidence type="ECO:0000256" key="13">
    <source>
        <dbReference type="ARBA" id="ARBA00023291"/>
    </source>
</evidence>
<dbReference type="Gene3D" id="2.160.20.60">
    <property type="entry name" value="Glutamate synthase, alpha subunit, C-terminal domain"/>
    <property type="match status" value="1"/>
</dbReference>
<keyword evidence="13" id="KW-0003">3Fe-4S</keyword>
<evidence type="ECO:0000256" key="14">
    <source>
        <dbReference type="ARBA" id="ARBA00029440"/>
    </source>
</evidence>
<keyword evidence="10" id="KW-0408">Iron</keyword>
<dbReference type="Proteomes" id="UP000663935">
    <property type="component" value="Chromosome"/>
</dbReference>
<dbReference type="SUPFAM" id="SSF69336">
    <property type="entry name" value="Alpha subunit of glutamate synthase, C-terminal domain"/>
    <property type="match status" value="1"/>
</dbReference>
<dbReference type="Pfam" id="PF01645">
    <property type="entry name" value="Glu_synthase"/>
    <property type="match status" value="1"/>
</dbReference>
<comment type="cofactor">
    <cofactor evidence="1">
        <name>FMN</name>
        <dbReference type="ChEBI" id="CHEBI:58210"/>
    </cofactor>
</comment>
<organism evidence="17 18">
    <name type="scientific">Polaribacter batillariae</name>
    <dbReference type="NCBI Taxonomy" id="2808900"/>
    <lineage>
        <taxon>Bacteria</taxon>
        <taxon>Pseudomonadati</taxon>
        <taxon>Bacteroidota</taxon>
        <taxon>Flavobacteriia</taxon>
        <taxon>Flavobacteriales</taxon>
        <taxon>Flavobacteriaceae</taxon>
    </lineage>
</organism>
<evidence type="ECO:0000313" key="17">
    <source>
        <dbReference type="EMBL" id="QTD37291.1"/>
    </source>
</evidence>
<reference evidence="17 18" key="1">
    <citation type="submission" date="2021-03" db="EMBL/GenBank/DDBJ databases">
        <title>Complete genome of Polaribacter_sp.G4M1.</title>
        <authorList>
            <person name="Jeong S.W."/>
            <person name="Bae J.W."/>
        </authorList>
    </citation>
    <scope>NUCLEOTIDE SEQUENCE [LARGE SCALE GENOMIC DNA]</scope>
    <source>
        <strain evidence="17 18">G4M1</strain>
    </source>
</reference>
<evidence type="ECO:0000256" key="15">
    <source>
        <dbReference type="SAM" id="MobiDB-lite"/>
    </source>
</evidence>
<dbReference type="InterPro" id="IPR036485">
    <property type="entry name" value="Glu_synth_asu_C_sf"/>
</dbReference>
<dbReference type="CDD" id="cd02808">
    <property type="entry name" value="GltS_FMN"/>
    <property type="match status" value="1"/>
</dbReference>
<dbReference type="Gene3D" id="3.20.20.70">
    <property type="entry name" value="Aldolase class I"/>
    <property type="match status" value="2"/>
</dbReference>
<evidence type="ECO:0000256" key="6">
    <source>
        <dbReference type="ARBA" id="ARBA00022643"/>
    </source>
</evidence>
<evidence type="ECO:0000256" key="2">
    <source>
        <dbReference type="ARBA" id="ARBA00001927"/>
    </source>
</evidence>
<dbReference type="CDD" id="cd00713">
    <property type="entry name" value="GltS"/>
    <property type="match status" value="1"/>
</dbReference>
<keyword evidence="5" id="KW-0285">Flavoprotein</keyword>
<evidence type="ECO:0000259" key="16">
    <source>
        <dbReference type="PROSITE" id="PS51278"/>
    </source>
</evidence>
<evidence type="ECO:0000256" key="12">
    <source>
        <dbReference type="ARBA" id="ARBA00023164"/>
    </source>
</evidence>
<keyword evidence="9 17" id="KW-0560">Oxidoreductase</keyword>
<dbReference type="Gene3D" id="3.60.20.10">
    <property type="entry name" value="Glutamine Phosphoribosylpyrophosphate, subunit 1, domain 1"/>
    <property type="match status" value="1"/>
</dbReference>
<dbReference type="RefSeq" id="WP_207971462.1">
    <property type="nucleotide sequence ID" value="NZ_CP071795.1"/>
</dbReference>
<keyword evidence="7" id="KW-0479">Metal-binding</keyword>
<dbReference type="SUPFAM" id="SSF51395">
    <property type="entry name" value="FMN-linked oxidoreductases"/>
    <property type="match status" value="1"/>
</dbReference>